<evidence type="ECO:0000313" key="6">
    <source>
        <dbReference type="EMBL" id="ABM29068.1"/>
    </source>
</evidence>
<feature type="region of interest" description="Disordered" evidence="2">
    <location>
        <begin position="1"/>
        <end position="42"/>
    </location>
</feature>
<dbReference type="InterPro" id="IPR035965">
    <property type="entry name" value="PAS-like_dom_sf"/>
</dbReference>
<dbReference type="PROSITE" id="PS50110">
    <property type="entry name" value="RESPONSE_REGULATORY"/>
    <property type="match status" value="1"/>
</dbReference>
<evidence type="ECO:0000259" key="3">
    <source>
        <dbReference type="PROSITE" id="PS50110"/>
    </source>
</evidence>
<dbReference type="SUPFAM" id="SSF52172">
    <property type="entry name" value="CheY-like"/>
    <property type="match status" value="1"/>
</dbReference>
<feature type="domain" description="PAC" evidence="5">
    <location>
        <begin position="252"/>
        <end position="304"/>
    </location>
</feature>
<dbReference type="Proteomes" id="UP000009173">
    <property type="component" value="Chromosome"/>
</dbReference>
<feature type="modified residue" description="4-aspartylphosphate" evidence="1">
    <location>
        <position position="100"/>
    </location>
</feature>
<sequence length="414" mass="44891">MPIDATGSQGQGRPGDGDDAPNAASPGIRKPGASPAKGGLPHRGGIRPLRVLLAEDDPLVAHHIRGLVQRIGQEVVGTAATAGEVMSLAAQTRPDVVLMDIWLEGGSSGIEATQHLVAEHDLPVLLVSGTSSSDIVDDAIASGALGFISKPVTAAELQVNLRIVRHRQDLLNRLRESEERFRSIFDNAAVGIYVCTLEGRLVTVNATFARMLGYTGQAEMLRLVRDFGEQVYDDPGRRRHLCERLLAGEPVEGVESLIYGRDGEALWVSEHCRLVRREDGVATRYEGIVVDITARKDAEQRERTTMELLRSTMDALPDLVILQDFDRNVIMVNRSCASSGMVAPGDVVCETPGDIAGETPFDMFRRDGDEHEGLVRLSGTGRVWWSRVAPFRSPEGEIVGAVEILRAHDGETDA</sequence>
<proteinExistence type="predicted"/>
<dbReference type="CDD" id="cd00130">
    <property type="entry name" value="PAS"/>
    <property type="match status" value="1"/>
</dbReference>
<dbReference type="HOGENOM" id="CLU_753826_0_0_7"/>
<dbReference type="SUPFAM" id="SSF55785">
    <property type="entry name" value="PYP-like sensor domain (PAS domain)"/>
    <property type="match status" value="2"/>
</dbReference>
<dbReference type="GO" id="GO:0000160">
    <property type="term" value="P:phosphorelay signal transduction system"/>
    <property type="evidence" value="ECO:0007669"/>
    <property type="project" value="InterPro"/>
</dbReference>
<dbReference type="InterPro" id="IPR000700">
    <property type="entry name" value="PAS-assoc_C"/>
</dbReference>
<dbReference type="SMART" id="SM00448">
    <property type="entry name" value="REC"/>
    <property type="match status" value="1"/>
</dbReference>
<evidence type="ECO:0000313" key="7">
    <source>
        <dbReference type="Proteomes" id="UP000009173"/>
    </source>
</evidence>
<dbReference type="Pfam" id="PF00072">
    <property type="entry name" value="Response_reg"/>
    <property type="match status" value="1"/>
</dbReference>
<dbReference type="NCBIfam" id="TIGR00229">
    <property type="entry name" value="sensory_box"/>
    <property type="match status" value="1"/>
</dbReference>
<dbReference type="InterPro" id="IPR011006">
    <property type="entry name" value="CheY-like_superfamily"/>
</dbReference>
<dbReference type="AlphaFoldDB" id="A0A0H3A9V4"/>
<dbReference type="InterPro" id="IPR000014">
    <property type="entry name" value="PAS"/>
</dbReference>
<name>A0A0H3A9V4_NITV4</name>
<gene>
    <name evidence="6" type="ordered locus">Dvul_2052</name>
</gene>
<evidence type="ECO:0000256" key="2">
    <source>
        <dbReference type="SAM" id="MobiDB-lite"/>
    </source>
</evidence>
<accession>A0A0H3A9V4</accession>
<evidence type="ECO:0000259" key="4">
    <source>
        <dbReference type="PROSITE" id="PS50112"/>
    </source>
</evidence>
<dbReference type="PROSITE" id="PS50113">
    <property type="entry name" value="PAC"/>
    <property type="match status" value="1"/>
</dbReference>
<dbReference type="RefSeq" id="WP_011792624.1">
    <property type="nucleotide sequence ID" value="NC_008751.1"/>
</dbReference>
<dbReference type="SMART" id="SM00091">
    <property type="entry name" value="PAS"/>
    <property type="match status" value="2"/>
</dbReference>
<protein>
    <submittedName>
        <fullName evidence="6">Putative PAS/PAC sensor protein</fullName>
    </submittedName>
</protein>
<dbReference type="PROSITE" id="PS50112">
    <property type="entry name" value="PAS"/>
    <property type="match status" value="1"/>
</dbReference>
<keyword evidence="1" id="KW-0597">Phosphoprotein</keyword>
<dbReference type="InterPro" id="IPR001789">
    <property type="entry name" value="Sig_transdc_resp-reg_receiver"/>
</dbReference>
<evidence type="ECO:0000256" key="1">
    <source>
        <dbReference type="PROSITE-ProRule" id="PRU00169"/>
    </source>
</evidence>
<feature type="domain" description="Response regulatory" evidence="3">
    <location>
        <begin position="50"/>
        <end position="165"/>
    </location>
</feature>
<dbReference type="Gene3D" id="3.30.450.20">
    <property type="entry name" value="PAS domain"/>
    <property type="match status" value="2"/>
</dbReference>
<dbReference type="Gene3D" id="3.40.50.2300">
    <property type="match status" value="1"/>
</dbReference>
<dbReference type="EMBL" id="CP000527">
    <property type="protein sequence ID" value="ABM29068.1"/>
    <property type="molecule type" value="Genomic_DNA"/>
</dbReference>
<dbReference type="KEGG" id="dvl:Dvul_2052"/>
<dbReference type="InterPro" id="IPR052048">
    <property type="entry name" value="ST_Response_Regulator"/>
</dbReference>
<dbReference type="Pfam" id="PF13426">
    <property type="entry name" value="PAS_9"/>
    <property type="match status" value="1"/>
</dbReference>
<organism evidence="6 7">
    <name type="scientific">Nitratidesulfovibrio vulgaris (strain DP4)</name>
    <name type="common">Desulfovibrio vulgaris</name>
    <dbReference type="NCBI Taxonomy" id="391774"/>
    <lineage>
        <taxon>Bacteria</taxon>
        <taxon>Pseudomonadati</taxon>
        <taxon>Thermodesulfobacteriota</taxon>
        <taxon>Desulfovibrionia</taxon>
        <taxon>Desulfovibrionales</taxon>
        <taxon>Desulfovibrionaceae</taxon>
        <taxon>Nitratidesulfovibrio</taxon>
    </lineage>
</organism>
<evidence type="ECO:0000259" key="5">
    <source>
        <dbReference type="PROSITE" id="PS50113"/>
    </source>
</evidence>
<feature type="domain" description="PAS" evidence="4">
    <location>
        <begin position="177"/>
        <end position="215"/>
    </location>
</feature>
<reference evidence="7" key="1">
    <citation type="journal article" date="2009" name="Environ. Microbiol.">
        <title>Contribution of mobile genetic elements to Desulfovibrio vulgaris genome plasticity.</title>
        <authorList>
            <person name="Walker C.B."/>
            <person name="Stolyar S."/>
            <person name="Chivian D."/>
            <person name="Pinel N."/>
            <person name="Gabster J.A."/>
            <person name="Dehal P.S."/>
            <person name="He Z."/>
            <person name="Yang Z.K."/>
            <person name="Yen H.C."/>
            <person name="Zhou J."/>
            <person name="Wall J.D."/>
            <person name="Hazen T.C."/>
            <person name="Arkin A.P."/>
            <person name="Stahl D.A."/>
        </authorList>
    </citation>
    <scope>NUCLEOTIDE SEQUENCE [LARGE SCALE GENOMIC DNA]</scope>
    <source>
        <strain evidence="7">DP4</strain>
    </source>
</reference>
<dbReference type="PANTHER" id="PTHR43228:SF6">
    <property type="entry name" value="RESPONSE REGULATOR RECEIVER"/>
    <property type="match status" value="1"/>
</dbReference>
<dbReference type="PANTHER" id="PTHR43228">
    <property type="entry name" value="TWO-COMPONENT RESPONSE REGULATOR"/>
    <property type="match status" value="1"/>
</dbReference>